<evidence type="ECO:0000256" key="3">
    <source>
        <dbReference type="ARBA" id="ARBA00023125"/>
    </source>
</evidence>
<gene>
    <name evidence="7" type="ORF">C7377_0327</name>
</gene>
<dbReference type="InterPro" id="IPR036390">
    <property type="entry name" value="WH_DNA-bd_sf"/>
</dbReference>
<dbReference type="Pfam" id="PF00126">
    <property type="entry name" value="HTH_1"/>
    <property type="match status" value="1"/>
</dbReference>
<dbReference type="InterPro" id="IPR000847">
    <property type="entry name" value="LysR_HTH_N"/>
</dbReference>
<keyword evidence="8" id="KW-1185">Reference proteome</keyword>
<dbReference type="FunFam" id="1.10.10.10:FF:000001">
    <property type="entry name" value="LysR family transcriptional regulator"/>
    <property type="match status" value="1"/>
</dbReference>
<evidence type="ECO:0000256" key="5">
    <source>
        <dbReference type="ARBA" id="ARBA00023163"/>
    </source>
</evidence>
<name>A0A7L4UR94_BALHA</name>
<dbReference type="GO" id="GO:0003677">
    <property type="term" value="F:DNA binding"/>
    <property type="evidence" value="ECO:0007669"/>
    <property type="project" value="UniProtKB-KW"/>
</dbReference>
<evidence type="ECO:0000313" key="8">
    <source>
        <dbReference type="Proteomes" id="UP000251835"/>
    </source>
</evidence>
<dbReference type="InterPro" id="IPR005119">
    <property type="entry name" value="LysR_subst-bd"/>
</dbReference>
<proteinExistence type="inferred from homology"/>
<keyword evidence="3" id="KW-0238">DNA-binding</keyword>
<dbReference type="PRINTS" id="PR00039">
    <property type="entry name" value="HTHLYSR"/>
</dbReference>
<protein>
    <submittedName>
        <fullName evidence="7">LysR family hydrogen peroxide-inducible transcriptional activator</fullName>
    </submittedName>
</protein>
<keyword evidence="4" id="KW-0010">Activator</keyword>
<keyword evidence="5" id="KW-0804">Transcription</keyword>
<dbReference type="InterPro" id="IPR036388">
    <property type="entry name" value="WH-like_DNA-bd_sf"/>
</dbReference>
<accession>A0A7L4UR94</accession>
<dbReference type="AlphaFoldDB" id="A0A7L4UR94"/>
<keyword evidence="2" id="KW-0805">Transcription regulation</keyword>
<evidence type="ECO:0000256" key="1">
    <source>
        <dbReference type="ARBA" id="ARBA00009437"/>
    </source>
</evidence>
<dbReference type="Gene3D" id="3.40.190.10">
    <property type="entry name" value="Periplasmic binding protein-like II"/>
    <property type="match status" value="2"/>
</dbReference>
<dbReference type="PANTHER" id="PTHR30346">
    <property type="entry name" value="TRANSCRIPTIONAL DUAL REGULATOR HCAR-RELATED"/>
    <property type="match status" value="1"/>
</dbReference>
<dbReference type="GO" id="GO:0003700">
    <property type="term" value="F:DNA-binding transcription factor activity"/>
    <property type="evidence" value="ECO:0007669"/>
    <property type="project" value="InterPro"/>
</dbReference>
<evidence type="ECO:0000256" key="4">
    <source>
        <dbReference type="ARBA" id="ARBA00023159"/>
    </source>
</evidence>
<dbReference type="PROSITE" id="PS50931">
    <property type="entry name" value="HTH_LYSR"/>
    <property type="match status" value="1"/>
</dbReference>
<dbReference type="Proteomes" id="UP000251835">
    <property type="component" value="Unassembled WGS sequence"/>
</dbReference>
<dbReference type="PANTHER" id="PTHR30346:SF26">
    <property type="entry name" value="HYDROGEN PEROXIDE-INDUCIBLE GENES ACTIVATOR"/>
    <property type="match status" value="1"/>
</dbReference>
<evidence type="ECO:0000313" key="7">
    <source>
        <dbReference type="EMBL" id="PVX52032.1"/>
    </source>
</evidence>
<comment type="similarity">
    <text evidence="1">Belongs to the LysR transcriptional regulatory family.</text>
</comment>
<dbReference type="OrthoDB" id="9803735at2"/>
<dbReference type="Gene3D" id="1.10.10.10">
    <property type="entry name" value="Winged helix-like DNA-binding domain superfamily/Winged helix DNA-binding domain"/>
    <property type="match status" value="1"/>
</dbReference>
<dbReference type="RefSeq" id="WP_116495594.1">
    <property type="nucleotide sequence ID" value="NZ_QENZ01000003.1"/>
</dbReference>
<dbReference type="SUPFAM" id="SSF46785">
    <property type="entry name" value="Winged helix' DNA-binding domain"/>
    <property type="match status" value="1"/>
</dbReference>
<feature type="domain" description="HTH lysR-type" evidence="6">
    <location>
        <begin position="1"/>
        <end position="58"/>
    </location>
</feature>
<dbReference type="SUPFAM" id="SSF53850">
    <property type="entry name" value="Periplasmic binding protein-like II"/>
    <property type="match status" value="1"/>
</dbReference>
<organism evidence="7 8">
    <name type="scientific">Balneicella halophila</name>
    <dbReference type="NCBI Taxonomy" id="1537566"/>
    <lineage>
        <taxon>Bacteria</taxon>
        <taxon>Pseudomonadati</taxon>
        <taxon>Bacteroidota</taxon>
        <taxon>Bacteroidia</taxon>
        <taxon>Bacteroidales</taxon>
        <taxon>Balneicellaceae</taxon>
        <taxon>Balneicella</taxon>
    </lineage>
</organism>
<evidence type="ECO:0000259" key="6">
    <source>
        <dbReference type="PROSITE" id="PS50931"/>
    </source>
</evidence>
<dbReference type="GO" id="GO:0032993">
    <property type="term" value="C:protein-DNA complex"/>
    <property type="evidence" value="ECO:0007669"/>
    <property type="project" value="TreeGrafter"/>
</dbReference>
<reference evidence="7 8" key="1">
    <citation type="submission" date="2018-05" db="EMBL/GenBank/DDBJ databases">
        <title>Genomic Encyclopedia of Type Strains, Phase IV (KMG-IV): sequencing the most valuable type-strain genomes for metagenomic binning, comparative biology and taxonomic classification.</title>
        <authorList>
            <person name="Goeker M."/>
        </authorList>
    </citation>
    <scope>NUCLEOTIDE SEQUENCE [LARGE SCALE GENOMIC DNA]</scope>
    <source>
        <strain evidence="7 8">DSM 28579</strain>
    </source>
</reference>
<sequence>MTLQQLRYIVALDNYRHFATAAEKCYVAQPTLTLQVKKLEEELGTIIFDRKKHPLTPTDLGEKILLKARQILREAEGLESLVSSDKLQMEGHFNVGVIPTVAPYLMPYFLKEFSEKHPNTHLVIHEMQTKSIIDGLNRNTLDVGILATPLKEKNIREIPLYQEAFLVYSDTNDPLHRKKAIKYTDIQSNCLLVLTEGHCFRSQVLQICGEELGEHKGFTYQVGSIETLKRLVKAGLGFTLVPELSTLHIKEDQPYLIRFEEPQPTREVSLVVHHSFSKEALLDALRDCIQENLPNVVKKKKHFVRVKWR</sequence>
<comment type="caution">
    <text evidence="7">The sequence shown here is derived from an EMBL/GenBank/DDBJ whole genome shotgun (WGS) entry which is preliminary data.</text>
</comment>
<dbReference type="EMBL" id="QENZ01000003">
    <property type="protein sequence ID" value="PVX52032.1"/>
    <property type="molecule type" value="Genomic_DNA"/>
</dbReference>
<dbReference type="Pfam" id="PF03466">
    <property type="entry name" value="LysR_substrate"/>
    <property type="match status" value="1"/>
</dbReference>
<dbReference type="CDD" id="cd08411">
    <property type="entry name" value="PBP2_OxyR"/>
    <property type="match status" value="1"/>
</dbReference>
<evidence type="ECO:0000256" key="2">
    <source>
        <dbReference type="ARBA" id="ARBA00023015"/>
    </source>
</evidence>